<dbReference type="Pfam" id="PF17604">
    <property type="entry name" value="DUF5500"/>
    <property type="match status" value="1"/>
</dbReference>
<gene>
    <name evidence="1" type="primary">UL19</name>
</gene>
<dbReference type="KEGG" id="vg:11464087"/>
<dbReference type="Proteomes" id="UP000113968">
    <property type="component" value="Segment"/>
</dbReference>
<dbReference type="RefSeq" id="YP_004940039.1">
    <property type="nucleotide sequence ID" value="NC_016447.1"/>
</dbReference>
<dbReference type="InterPro" id="IPR020504">
    <property type="entry name" value="DUF5500"/>
</dbReference>
<keyword evidence="2" id="KW-1185">Reference proteome</keyword>
<dbReference type="EMBL" id="FJ483970">
    <property type="protein sequence ID" value="AEV80719.1"/>
    <property type="molecule type" value="Genomic_DNA"/>
</dbReference>
<evidence type="ECO:0000313" key="2">
    <source>
        <dbReference type="Proteomes" id="UP000113968"/>
    </source>
</evidence>
<sequence>MASRHGAPDEPANAVSDDEDNSLYSFFMRRLPYPPRNMLLYLRLRTQYGPGSWEHLTSISANNERTLFVFGYGRMRIERFSVPQVQCADVLKMKRIRSPNSWIGLDCYPDMFTGRSFNQ</sequence>
<dbReference type="OrthoDB" id="35302at10239"/>
<protein>
    <submittedName>
        <fullName evidence="1">Protein UL19</fullName>
    </submittedName>
</protein>
<evidence type="ECO:0000313" key="1">
    <source>
        <dbReference type="EMBL" id="AEV80719.1"/>
    </source>
</evidence>
<organism evidence="1 2">
    <name type="scientific">Aotine betaherpesvirus 1</name>
    <dbReference type="NCBI Taxonomy" id="50290"/>
    <lineage>
        <taxon>Viruses</taxon>
        <taxon>Duplodnaviria</taxon>
        <taxon>Heunggongvirae</taxon>
        <taxon>Peploviricota</taxon>
        <taxon>Herviviricetes</taxon>
        <taxon>Herpesvirales</taxon>
        <taxon>Orthoherpesviridae</taxon>
        <taxon>Betaherpesvirinae</taxon>
        <taxon>Cytomegalovirus</taxon>
        <taxon>Cytomegalovirus aotinebeta1</taxon>
    </lineage>
</organism>
<accession>G8XU88</accession>
<dbReference type="GeneID" id="11464087"/>
<name>G8XU88_9BETA</name>
<reference evidence="1" key="1">
    <citation type="submission" date="2011-12" db="EMBL/GenBank/DDBJ databases">
        <title>Comparative genomics of primate cytomegaloviruses.</title>
        <authorList>
            <person name="Davison A.J."/>
            <person name="Holton M."/>
            <person name="Dolan A."/>
            <person name="Dargan D.J."/>
            <person name="Gatherer D."/>
            <person name="Hayward G.S."/>
        </authorList>
    </citation>
    <scope>NUCLEOTIDE SEQUENCE [LARGE SCALE GENOMIC DNA]</scope>
    <source>
        <strain evidence="1">S34E</strain>
    </source>
</reference>
<proteinExistence type="predicted"/>